<dbReference type="AlphaFoldDB" id="A0A6G7PWD9"/>
<accession>A0A6G7PWD9</accession>
<dbReference type="RefSeq" id="WP_210412030.1">
    <property type="nucleotide sequence ID" value="NZ_CP048877.1"/>
</dbReference>
<reference evidence="1 2" key="1">
    <citation type="submission" date="2020-02" db="EMBL/GenBank/DDBJ databases">
        <title>Genome analysis of Thermosulfuriphilus ammonigenes ST65T, an anaerobic thermophilic chemolithoautotrophic bacterium isolated from a deep-sea hydrothermal vent.</title>
        <authorList>
            <person name="Slobodkina G."/>
            <person name="Allioux M."/>
            <person name="Merkel A."/>
            <person name="Alain K."/>
            <person name="Jebbar M."/>
            <person name="Slobodkin A."/>
        </authorList>
    </citation>
    <scope>NUCLEOTIDE SEQUENCE [LARGE SCALE GENOMIC DNA]</scope>
    <source>
        <strain evidence="1 2">ST65</strain>
    </source>
</reference>
<keyword evidence="2" id="KW-1185">Reference proteome</keyword>
<organism evidence="1 2">
    <name type="scientific">Thermosulfuriphilus ammonigenes</name>
    <dbReference type="NCBI Taxonomy" id="1936021"/>
    <lineage>
        <taxon>Bacteria</taxon>
        <taxon>Pseudomonadati</taxon>
        <taxon>Thermodesulfobacteriota</taxon>
        <taxon>Thermodesulfobacteria</taxon>
        <taxon>Thermodesulfobacteriales</taxon>
        <taxon>Thermodesulfobacteriaceae</taxon>
        <taxon>Thermosulfuriphilus</taxon>
    </lineage>
</organism>
<evidence type="ECO:0000313" key="2">
    <source>
        <dbReference type="Proteomes" id="UP000502179"/>
    </source>
</evidence>
<dbReference type="EMBL" id="CP048877">
    <property type="protein sequence ID" value="QIJ71930.1"/>
    <property type="molecule type" value="Genomic_DNA"/>
</dbReference>
<proteinExistence type="predicted"/>
<protein>
    <submittedName>
        <fullName evidence="1">Uncharacterized protein</fullName>
    </submittedName>
</protein>
<name>A0A6G7PWD9_9BACT</name>
<gene>
    <name evidence="1" type="ORF">G4V39_06480</name>
</gene>
<evidence type="ECO:0000313" key="1">
    <source>
        <dbReference type="EMBL" id="QIJ71930.1"/>
    </source>
</evidence>
<sequence>MKKVTNNATHRIKCKLLPGNLAMRVVCPDCGNDTDFYEVAENVIMTTHYVQNEDGSFTPLSDDSQVIGEVRLYCGHCNADLTKYHRRFMEMLF</sequence>
<dbReference type="KEGG" id="tav:G4V39_06480"/>
<dbReference type="Proteomes" id="UP000502179">
    <property type="component" value="Chromosome"/>
</dbReference>